<accession>A0AAV4A2H7</accession>
<comment type="caution">
    <text evidence="1">The sequence shown here is derived from an EMBL/GenBank/DDBJ whole genome shotgun (WGS) entry which is preliminary data.</text>
</comment>
<dbReference type="EMBL" id="BLXT01003341">
    <property type="protein sequence ID" value="GFO01522.1"/>
    <property type="molecule type" value="Genomic_DNA"/>
</dbReference>
<proteinExistence type="predicted"/>
<dbReference type="Proteomes" id="UP000735302">
    <property type="component" value="Unassembled WGS sequence"/>
</dbReference>
<name>A0AAV4A2H7_9GAST</name>
<dbReference type="AlphaFoldDB" id="A0AAV4A2H7"/>
<keyword evidence="2" id="KW-1185">Reference proteome</keyword>
<evidence type="ECO:0000313" key="2">
    <source>
        <dbReference type="Proteomes" id="UP000735302"/>
    </source>
</evidence>
<reference evidence="1 2" key="1">
    <citation type="journal article" date="2021" name="Elife">
        <title>Chloroplast acquisition without the gene transfer in kleptoplastic sea slugs, Plakobranchus ocellatus.</title>
        <authorList>
            <person name="Maeda T."/>
            <person name="Takahashi S."/>
            <person name="Yoshida T."/>
            <person name="Shimamura S."/>
            <person name="Takaki Y."/>
            <person name="Nagai Y."/>
            <person name="Toyoda A."/>
            <person name="Suzuki Y."/>
            <person name="Arimoto A."/>
            <person name="Ishii H."/>
            <person name="Satoh N."/>
            <person name="Nishiyama T."/>
            <person name="Hasebe M."/>
            <person name="Maruyama T."/>
            <person name="Minagawa J."/>
            <person name="Obokata J."/>
            <person name="Shigenobu S."/>
        </authorList>
    </citation>
    <scope>NUCLEOTIDE SEQUENCE [LARGE SCALE GENOMIC DNA]</scope>
</reference>
<gene>
    <name evidence="1" type="ORF">PoB_002802700</name>
</gene>
<sequence length="195" mass="22341">MENILKHFQDVEFFNLATVKDQCDICVGAKLGNVSKEEYDRPYKRKTLGQEERKRDKEESDANTEVWTMDLQSVLTCPKTKVSALYSKTKLTVHNMTHFNLKNKQACNFVFDETTADLSSITFTFLHHQHFKRQLELLPEIKRSSSGAMGVAAKISVPRSEIPWLSSHLKQSLSLSKNFSCRVTHKWSTTPSTVL</sequence>
<protein>
    <submittedName>
        <fullName evidence="1">Formation of crista junctions protein 1</fullName>
    </submittedName>
</protein>
<organism evidence="1 2">
    <name type="scientific">Plakobranchus ocellatus</name>
    <dbReference type="NCBI Taxonomy" id="259542"/>
    <lineage>
        <taxon>Eukaryota</taxon>
        <taxon>Metazoa</taxon>
        <taxon>Spiralia</taxon>
        <taxon>Lophotrochozoa</taxon>
        <taxon>Mollusca</taxon>
        <taxon>Gastropoda</taxon>
        <taxon>Heterobranchia</taxon>
        <taxon>Euthyneura</taxon>
        <taxon>Panpulmonata</taxon>
        <taxon>Sacoglossa</taxon>
        <taxon>Placobranchoidea</taxon>
        <taxon>Plakobranchidae</taxon>
        <taxon>Plakobranchus</taxon>
    </lineage>
</organism>
<evidence type="ECO:0000313" key="1">
    <source>
        <dbReference type="EMBL" id="GFO01522.1"/>
    </source>
</evidence>